<accession>A0AAE6SN44</accession>
<dbReference type="SUPFAM" id="SSF50249">
    <property type="entry name" value="Nucleic acid-binding proteins"/>
    <property type="match status" value="1"/>
</dbReference>
<dbReference type="AlphaFoldDB" id="A0AAE6SN44"/>
<dbReference type="CDD" id="cd04458">
    <property type="entry name" value="CSP_CDS"/>
    <property type="match status" value="1"/>
</dbReference>
<dbReference type="GO" id="GO:0003676">
    <property type="term" value="F:nucleic acid binding"/>
    <property type="evidence" value="ECO:0007669"/>
    <property type="project" value="InterPro"/>
</dbReference>
<evidence type="ECO:0000313" key="2">
    <source>
        <dbReference type="EMBL" id="QHQ53632.1"/>
    </source>
</evidence>
<evidence type="ECO:0000259" key="1">
    <source>
        <dbReference type="Pfam" id="PF00313"/>
    </source>
</evidence>
<protein>
    <submittedName>
        <fullName evidence="2">Cold shock domain-containing protein</fullName>
    </submittedName>
</protein>
<dbReference type="RefSeq" id="WP_161507959.1">
    <property type="nucleotide sequence ID" value="NZ_CAWPID010000002.1"/>
</dbReference>
<proteinExistence type="predicted"/>
<dbReference type="InterPro" id="IPR012340">
    <property type="entry name" value="NA-bd_OB-fold"/>
</dbReference>
<dbReference type="Pfam" id="PF00313">
    <property type="entry name" value="CSD"/>
    <property type="match status" value="1"/>
</dbReference>
<keyword evidence="2" id="KW-0614">Plasmid</keyword>
<reference evidence="2 3" key="1">
    <citation type="submission" date="2020-01" db="EMBL/GenBank/DDBJ databases">
        <title>Complete genome of Aeromonas media MC64.</title>
        <authorList>
            <person name="Cao G."/>
            <person name="Fu J."/>
            <person name="Zhong C."/>
        </authorList>
    </citation>
    <scope>NUCLEOTIDE SEQUENCE [LARGE SCALE GENOMIC DNA]</scope>
    <source>
        <strain evidence="2 3">MC64</strain>
        <plasmid evidence="3">pmc64a</plasmid>
    </source>
</reference>
<dbReference type="Gene3D" id="2.40.50.140">
    <property type="entry name" value="Nucleic acid-binding proteins"/>
    <property type="match status" value="1"/>
</dbReference>
<gene>
    <name evidence="2" type="ORF">GWI30_22590</name>
</gene>
<geneLocation type="plasmid" evidence="3">
    <name>pmc64a</name>
</geneLocation>
<name>A0AAE6SN44_AERME</name>
<sequence>MRTDGTVVVWYDDKGFGFVREAHTMREFFFHISAYCHDGQRPQLGDKVRFGVLQGHGDRSIAVGVWQHKVKPGDEHIPSGKDSDKLPFPHARDELRKWLRITPHRIVVATAALAGVLYIVQQTLVLPETFPNNAHAGTVLEAEAKEWSKNLFKAEGDCSPPQAARLPTS</sequence>
<evidence type="ECO:0000313" key="3">
    <source>
        <dbReference type="Proteomes" id="UP000463871"/>
    </source>
</evidence>
<organism evidence="2 3">
    <name type="scientific">Aeromonas media</name>
    <dbReference type="NCBI Taxonomy" id="651"/>
    <lineage>
        <taxon>Bacteria</taxon>
        <taxon>Pseudomonadati</taxon>
        <taxon>Pseudomonadota</taxon>
        <taxon>Gammaproteobacteria</taxon>
        <taxon>Aeromonadales</taxon>
        <taxon>Aeromonadaceae</taxon>
        <taxon>Aeromonas</taxon>
    </lineage>
</organism>
<dbReference type="Proteomes" id="UP000463871">
    <property type="component" value="Plasmid pMC64A"/>
</dbReference>
<feature type="domain" description="CSD" evidence="1">
    <location>
        <begin position="7"/>
        <end position="66"/>
    </location>
</feature>
<dbReference type="EMBL" id="CP047963">
    <property type="protein sequence ID" value="QHQ53632.1"/>
    <property type="molecule type" value="Genomic_DNA"/>
</dbReference>
<dbReference type="InterPro" id="IPR002059">
    <property type="entry name" value="CSP_DNA-bd"/>
</dbReference>